<dbReference type="GO" id="GO:0005634">
    <property type="term" value="C:nucleus"/>
    <property type="evidence" value="ECO:0007669"/>
    <property type="project" value="EnsemblPlants"/>
</dbReference>
<dbReference type="AlphaFoldDB" id="A0A087G4H0"/>
<sequence length="53" mass="6136">MRVVKIGVAWWTEAAPPQVIFPEKPSSCPILETILEEEREIEEDDQEHEDESV</sequence>
<keyword evidence="2" id="KW-1185">Reference proteome</keyword>
<dbReference type="OMA" id="WWTEAAP"/>
<proteinExistence type="predicted"/>
<dbReference type="PANTHER" id="PTHR36063">
    <property type="entry name" value="ARABIDOPSIS THALIANA GENOMIC DNA, CHROMOSOME 5, P1 CLONE:MOK16"/>
    <property type="match status" value="1"/>
</dbReference>
<dbReference type="Gramene" id="KFK24772">
    <property type="protein sequence ID" value="KFK24772"/>
    <property type="gene ID" value="AALP_AA8G022700"/>
</dbReference>
<evidence type="ECO:0000313" key="1">
    <source>
        <dbReference type="EMBL" id="KFK24772.1"/>
    </source>
</evidence>
<dbReference type="Proteomes" id="UP000029120">
    <property type="component" value="Chromosome 8"/>
</dbReference>
<dbReference type="PANTHER" id="PTHR36063:SF1">
    <property type="entry name" value="ARABIDOPSIS THALIANA GENOMIC DNA, CHROMOSOME 5, P1 CLONE:MOK16"/>
    <property type="match status" value="1"/>
</dbReference>
<accession>A0A087G4H0</accession>
<protein>
    <submittedName>
        <fullName evidence="1">Uncharacterized protein</fullName>
    </submittedName>
</protein>
<reference evidence="2" key="1">
    <citation type="journal article" date="2015" name="Nat. Plants">
        <title>Genome expansion of Arabis alpina linked with retrotransposition and reduced symmetric DNA methylation.</title>
        <authorList>
            <person name="Willing E.M."/>
            <person name="Rawat V."/>
            <person name="Mandakova T."/>
            <person name="Maumus F."/>
            <person name="James G.V."/>
            <person name="Nordstroem K.J."/>
            <person name="Becker C."/>
            <person name="Warthmann N."/>
            <person name="Chica C."/>
            <person name="Szarzynska B."/>
            <person name="Zytnicki M."/>
            <person name="Albani M.C."/>
            <person name="Kiefer C."/>
            <person name="Bergonzi S."/>
            <person name="Castaings L."/>
            <person name="Mateos J.L."/>
            <person name="Berns M.C."/>
            <person name="Bujdoso N."/>
            <person name="Piofczyk T."/>
            <person name="de Lorenzo L."/>
            <person name="Barrero-Sicilia C."/>
            <person name="Mateos I."/>
            <person name="Piednoel M."/>
            <person name="Hagmann J."/>
            <person name="Chen-Min-Tao R."/>
            <person name="Iglesias-Fernandez R."/>
            <person name="Schuster S.C."/>
            <person name="Alonso-Blanco C."/>
            <person name="Roudier F."/>
            <person name="Carbonero P."/>
            <person name="Paz-Ares J."/>
            <person name="Davis S.J."/>
            <person name="Pecinka A."/>
            <person name="Quesneville H."/>
            <person name="Colot V."/>
            <person name="Lysak M.A."/>
            <person name="Weigel D."/>
            <person name="Coupland G."/>
            <person name="Schneeberger K."/>
        </authorList>
    </citation>
    <scope>NUCLEOTIDE SEQUENCE [LARGE SCALE GENOMIC DNA]</scope>
    <source>
        <strain evidence="2">cv. Pajares</strain>
    </source>
</reference>
<dbReference type="GO" id="GO:0051607">
    <property type="term" value="P:defense response to virus"/>
    <property type="evidence" value="ECO:0007669"/>
    <property type="project" value="EnsemblPlants"/>
</dbReference>
<gene>
    <name evidence="1" type="ordered locus">AALP_Aa8g022700</name>
</gene>
<dbReference type="EMBL" id="CM002876">
    <property type="protein sequence ID" value="KFK24772.1"/>
    <property type="molecule type" value="Genomic_DNA"/>
</dbReference>
<organism evidence="1 2">
    <name type="scientific">Arabis alpina</name>
    <name type="common">Alpine rock-cress</name>
    <dbReference type="NCBI Taxonomy" id="50452"/>
    <lineage>
        <taxon>Eukaryota</taxon>
        <taxon>Viridiplantae</taxon>
        <taxon>Streptophyta</taxon>
        <taxon>Embryophyta</taxon>
        <taxon>Tracheophyta</taxon>
        <taxon>Spermatophyta</taxon>
        <taxon>Magnoliopsida</taxon>
        <taxon>eudicotyledons</taxon>
        <taxon>Gunneridae</taxon>
        <taxon>Pentapetalae</taxon>
        <taxon>rosids</taxon>
        <taxon>malvids</taxon>
        <taxon>Brassicales</taxon>
        <taxon>Brassicaceae</taxon>
        <taxon>Arabideae</taxon>
        <taxon>Arabis</taxon>
    </lineage>
</organism>
<evidence type="ECO:0000313" key="2">
    <source>
        <dbReference type="Proteomes" id="UP000029120"/>
    </source>
</evidence>
<name>A0A087G4H0_ARAAL</name>
<dbReference type="GO" id="GO:0005829">
    <property type="term" value="C:cytosol"/>
    <property type="evidence" value="ECO:0007669"/>
    <property type="project" value="EnsemblPlants"/>
</dbReference>